<keyword evidence="2" id="KW-1185">Reference proteome</keyword>
<dbReference type="EMBL" id="JAVIZJ010000006">
    <property type="protein sequence ID" value="MDR6210629.1"/>
    <property type="molecule type" value="Genomic_DNA"/>
</dbReference>
<comment type="caution">
    <text evidence="1">The sequence shown here is derived from an EMBL/GenBank/DDBJ whole genome shotgun (WGS) entry which is preliminary data.</text>
</comment>
<name>A0ACC6IIW9_9ACTN</name>
<protein>
    <submittedName>
        <fullName evidence="1">Uncharacterized protein</fullName>
    </submittedName>
</protein>
<organism evidence="1 2">
    <name type="scientific">Nocardioides zeae</name>
    <dbReference type="NCBI Taxonomy" id="1457234"/>
    <lineage>
        <taxon>Bacteria</taxon>
        <taxon>Bacillati</taxon>
        <taxon>Actinomycetota</taxon>
        <taxon>Actinomycetes</taxon>
        <taxon>Propionibacteriales</taxon>
        <taxon>Nocardioidaceae</taxon>
        <taxon>Nocardioides</taxon>
    </lineage>
</organism>
<reference evidence="1" key="1">
    <citation type="submission" date="2023-08" db="EMBL/GenBank/DDBJ databases">
        <title>Functional and genomic diversity of the sorghum phyllosphere microbiome.</title>
        <authorList>
            <person name="Shade A."/>
        </authorList>
    </citation>
    <scope>NUCLEOTIDE SEQUENCE</scope>
    <source>
        <strain evidence="1">SORGH_AS_0885</strain>
    </source>
</reference>
<dbReference type="Proteomes" id="UP001261666">
    <property type="component" value="Unassembled WGS sequence"/>
</dbReference>
<sequence length="64" mass="6306">MGRPRRTVLVTSRWVASAAVMAAMATGAAAASEDGPAGPASGTSVSAAGHAAEELQRGVDLRKA</sequence>
<evidence type="ECO:0000313" key="2">
    <source>
        <dbReference type="Proteomes" id="UP001261666"/>
    </source>
</evidence>
<evidence type="ECO:0000313" key="1">
    <source>
        <dbReference type="EMBL" id="MDR6210629.1"/>
    </source>
</evidence>
<gene>
    <name evidence="1" type="ORF">QE364_002344</name>
</gene>
<accession>A0ACC6IIW9</accession>
<proteinExistence type="predicted"/>